<feature type="compositionally biased region" description="Low complexity" evidence="1">
    <location>
        <begin position="47"/>
        <end position="59"/>
    </location>
</feature>
<dbReference type="EMBL" id="RJKE01000001">
    <property type="protein sequence ID" value="ROO87078.1"/>
    <property type="molecule type" value="Genomic_DNA"/>
</dbReference>
<evidence type="ECO:0000256" key="1">
    <source>
        <dbReference type="SAM" id="MobiDB-lite"/>
    </source>
</evidence>
<feature type="compositionally biased region" description="Basic and acidic residues" evidence="1">
    <location>
        <begin position="9"/>
        <end position="22"/>
    </location>
</feature>
<dbReference type="AlphaFoldDB" id="A0A3N1D1Y6"/>
<protein>
    <submittedName>
        <fullName evidence="2">Uncharacterized protein</fullName>
    </submittedName>
</protein>
<feature type="region of interest" description="Disordered" evidence="1">
    <location>
        <begin position="1"/>
        <end position="70"/>
    </location>
</feature>
<comment type="caution">
    <text evidence="2">The sequence shown here is derived from an EMBL/GenBank/DDBJ whole genome shotgun (WGS) entry which is preliminary data.</text>
</comment>
<keyword evidence="3" id="KW-1185">Reference proteome</keyword>
<proteinExistence type="predicted"/>
<sequence>MSPGSVRRAGAENEGWKGDRAAPMRGGRAGIRSSGEAAVRRVPVPVGSPAQAGAGSDPSGSGGARGQRPGPVKVYWPLTLIVAGQRPLRMPLPEILLMEAPEKVTAIEPPLKEPAVPARVPP</sequence>
<accession>A0A3N1D1Y6</accession>
<evidence type="ECO:0000313" key="2">
    <source>
        <dbReference type="EMBL" id="ROO87078.1"/>
    </source>
</evidence>
<organism evidence="2 3">
    <name type="scientific">Actinocorallia herbida</name>
    <dbReference type="NCBI Taxonomy" id="58109"/>
    <lineage>
        <taxon>Bacteria</taxon>
        <taxon>Bacillati</taxon>
        <taxon>Actinomycetota</taxon>
        <taxon>Actinomycetes</taxon>
        <taxon>Streptosporangiales</taxon>
        <taxon>Thermomonosporaceae</taxon>
        <taxon>Actinocorallia</taxon>
    </lineage>
</organism>
<dbReference type="Proteomes" id="UP000272400">
    <property type="component" value="Unassembled WGS sequence"/>
</dbReference>
<evidence type="ECO:0000313" key="3">
    <source>
        <dbReference type="Proteomes" id="UP000272400"/>
    </source>
</evidence>
<gene>
    <name evidence="2" type="ORF">EDD29_4667</name>
</gene>
<reference evidence="2 3" key="1">
    <citation type="submission" date="2018-11" db="EMBL/GenBank/DDBJ databases">
        <title>Sequencing the genomes of 1000 actinobacteria strains.</title>
        <authorList>
            <person name="Klenk H.-P."/>
        </authorList>
    </citation>
    <scope>NUCLEOTIDE SEQUENCE [LARGE SCALE GENOMIC DNA]</scope>
    <source>
        <strain evidence="2 3">DSM 44254</strain>
    </source>
</reference>
<name>A0A3N1D1Y6_9ACTN</name>